<dbReference type="OrthoDB" id="7881187at2"/>
<organism evidence="1 2">
    <name type="scientific">Collimonas arenae</name>
    <dbReference type="NCBI Taxonomy" id="279058"/>
    <lineage>
        <taxon>Bacteria</taxon>
        <taxon>Pseudomonadati</taxon>
        <taxon>Pseudomonadota</taxon>
        <taxon>Betaproteobacteria</taxon>
        <taxon>Burkholderiales</taxon>
        <taxon>Oxalobacteraceae</taxon>
        <taxon>Collimonas</taxon>
    </lineage>
</organism>
<dbReference type="EMBL" id="CP013235">
    <property type="protein sequence ID" value="AMP09490.1"/>
    <property type="molecule type" value="Genomic_DNA"/>
</dbReference>
<evidence type="ECO:0008006" key="3">
    <source>
        <dbReference type="Google" id="ProtNLM"/>
    </source>
</evidence>
<sequence length="113" mass="12666">MVSNADEIAKREKAARAAIRHAFGTEEDEFGATLFVSHHIDEIDANYWQAHLGSNKPEPVQILDLLELRSHWGDDGDDGIEVFDFTLPDSVTDYVLSVRFDEAGEVEDISMES</sequence>
<evidence type="ECO:0000313" key="1">
    <source>
        <dbReference type="EMBL" id="AMP09490.1"/>
    </source>
</evidence>
<accession>A0A127PPA3</accession>
<name>A0A127PPA3_9BURK</name>
<reference evidence="1 2" key="1">
    <citation type="submission" date="2015-11" db="EMBL/GenBank/DDBJ databases">
        <title>Exploring the genomic traits of fungus-feeding bacterial genus Collimonas.</title>
        <authorList>
            <person name="Song C."/>
            <person name="Schmidt R."/>
            <person name="de Jager V."/>
            <person name="Krzyzanowska D."/>
            <person name="Jongedijk E."/>
            <person name="Cankar K."/>
            <person name="Beekwilder J."/>
            <person name="van Veen A."/>
            <person name="de Boer W."/>
            <person name="van Veen J.A."/>
            <person name="Garbeva P."/>
        </authorList>
    </citation>
    <scope>NUCLEOTIDE SEQUENCE [LARGE SCALE GENOMIC DNA]</scope>
    <source>
        <strain evidence="1 2">Ter282</strain>
    </source>
</reference>
<keyword evidence="2" id="KW-1185">Reference proteome</keyword>
<protein>
    <recommendedName>
        <fullName evidence="3">DUF2004 domain-containing protein</fullName>
    </recommendedName>
</protein>
<proteinExistence type="predicted"/>
<dbReference type="AlphaFoldDB" id="A0A127PPA3"/>
<gene>
    <name evidence="1" type="ORF">CAter282_1709</name>
</gene>
<dbReference type="PATRIC" id="fig|279058.17.peg.1830"/>
<dbReference type="Proteomes" id="UP000071778">
    <property type="component" value="Chromosome"/>
</dbReference>
<evidence type="ECO:0000313" key="2">
    <source>
        <dbReference type="Proteomes" id="UP000071778"/>
    </source>
</evidence>
<dbReference type="RefSeq" id="WP_061533021.1">
    <property type="nucleotide sequence ID" value="NZ_CP013233.1"/>
</dbReference>